<protein>
    <submittedName>
        <fullName evidence="1">Uncharacterized protein</fullName>
    </submittedName>
</protein>
<name>A0A5B7JEJ5_PORTR</name>
<proteinExistence type="predicted"/>
<comment type="caution">
    <text evidence="1">The sequence shown here is derived from an EMBL/GenBank/DDBJ whole genome shotgun (WGS) entry which is preliminary data.</text>
</comment>
<dbReference type="AlphaFoldDB" id="A0A5B7JEJ5"/>
<dbReference type="EMBL" id="VSRR010101251">
    <property type="protein sequence ID" value="MPC95180.1"/>
    <property type="molecule type" value="Genomic_DNA"/>
</dbReference>
<evidence type="ECO:0000313" key="1">
    <source>
        <dbReference type="EMBL" id="MPC95180.1"/>
    </source>
</evidence>
<organism evidence="1 2">
    <name type="scientific">Portunus trituberculatus</name>
    <name type="common">Swimming crab</name>
    <name type="synonym">Neptunus trituberculatus</name>
    <dbReference type="NCBI Taxonomy" id="210409"/>
    <lineage>
        <taxon>Eukaryota</taxon>
        <taxon>Metazoa</taxon>
        <taxon>Ecdysozoa</taxon>
        <taxon>Arthropoda</taxon>
        <taxon>Crustacea</taxon>
        <taxon>Multicrustacea</taxon>
        <taxon>Malacostraca</taxon>
        <taxon>Eumalacostraca</taxon>
        <taxon>Eucarida</taxon>
        <taxon>Decapoda</taxon>
        <taxon>Pleocyemata</taxon>
        <taxon>Brachyura</taxon>
        <taxon>Eubrachyura</taxon>
        <taxon>Portunoidea</taxon>
        <taxon>Portunidae</taxon>
        <taxon>Portuninae</taxon>
        <taxon>Portunus</taxon>
    </lineage>
</organism>
<accession>A0A5B7JEJ5</accession>
<evidence type="ECO:0000313" key="2">
    <source>
        <dbReference type="Proteomes" id="UP000324222"/>
    </source>
</evidence>
<sequence>MPPLPSRNAYYPPFSHHYTHQYRTFGGARRERGKANKTRVKEEKQHCYELTYLSKHVVN</sequence>
<gene>
    <name evidence="1" type="ORF">E2C01_090379</name>
</gene>
<keyword evidence="2" id="KW-1185">Reference proteome</keyword>
<reference evidence="1 2" key="1">
    <citation type="submission" date="2019-05" db="EMBL/GenBank/DDBJ databases">
        <title>Another draft genome of Portunus trituberculatus and its Hox gene families provides insights of decapod evolution.</title>
        <authorList>
            <person name="Jeong J.-H."/>
            <person name="Song I."/>
            <person name="Kim S."/>
            <person name="Choi T."/>
            <person name="Kim D."/>
            <person name="Ryu S."/>
            <person name="Kim W."/>
        </authorList>
    </citation>
    <scope>NUCLEOTIDE SEQUENCE [LARGE SCALE GENOMIC DNA]</scope>
    <source>
        <tissue evidence="1">Muscle</tissue>
    </source>
</reference>
<dbReference type="Proteomes" id="UP000324222">
    <property type="component" value="Unassembled WGS sequence"/>
</dbReference>